<dbReference type="InterPro" id="IPR011075">
    <property type="entry name" value="TetR_C"/>
</dbReference>
<dbReference type="Proteomes" id="UP001235744">
    <property type="component" value="Chromosome"/>
</dbReference>
<dbReference type="PANTHER" id="PTHR30055">
    <property type="entry name" value="HTH-TYPE TRANSCRIPTIONAL REGULATOR RUTR"/>
    <property type="match status" value="1"/>
</dbReference>
<proteinExistence type="predicted"/>
<evidence type="ECO:0000256" key="4">
    <source>
        <dbReference type="PROSITE-ProRule" id="PRU00335"/>
    </source>
</evidence>
<organism evidence="7 8">
    <name type="scientific">Streptomyces poriferorum</name>
    <dbReference type="NCBI Taxonomy" id="2798799"/>
    <lineage>
        <taxon>Bacteria</taxon>
        <taxon>Bacillati</taxon>
        <taxon>Actinomycetota</taxon>
        <taxon>Actinomycetes</taxon>
        <taxon>Kitasatosporales</taxon>
        <taxon>Streptomycetaceae</taxon>
        <taxon>Streptomyces</taxon>
    </lineage>
</organism>
<name>A0ABY9IT75_9ACTN</name>
<evidence type="ECO:0000256" key="2">
    <source>
        <dbReference type="ARBA" id="ARBA00023125"/>
    </source>
</evidence>
<dbReference type="RefSeq" id="WP_219571702.1">
    <property type="nucleotide sequence ID" value="NZ_CP120988.1"/>
</dbReference>
<dbReference type="Pfam" id="PF16859">
    <property type="entry name" value="TetR_C_11"/>
    <property type="match status" value="1"/>
</dbReference>
<dbReference type="EMBL" id="CP120988">
    <property type="protein sequence ID" value="WLQ57268.1"/>
    <property type="molecule type" value="Genomic_DNA"/>
</dbReference>
<feature type="domain" description="HTH tetR-type" evidence="6">
    <location>
        <begin position="25"/>
        <end position="85"/>
    </location>
</feature>
<evidence type="ECO:0000256" key="3">
    <source>
        <dbReference type="ARBA" id="ARBA00023163"/>
    </source>
</evidence>
<evidence type="ECO:0000259" key="6">
    <source>
        <dbReference type="PROSITE" id="PS50977"/>
    </source>
</evidence>
<dbReference type="PANTHER" id="PTHR30055:SF148">
    <property type="entry name" value="TETR-FAMILY TRANSCRIPTIONAL REGULATOR"/>
    <property type="match status" value="1"/>
</dbReference>
<keyword evidence="8" id="KW-1185">Reference proteome</keyword>
<sequence length="206" mass="22346">MGHVDEPHEPPKGPERRGRGRRPAAEVRQAVLETAGAMLFEAGLPGITFEKVATRAGASKMTLYKWWPSPGALAFEAYFTAVEDTLAFADTGDIERDLTAQLHSFVGLLTGRPAGPVIAQFVGAAQTDPALADALAKHYVHPRRRLAADRLTGAQRVGQIRAEVDPQVVVDQLWGACYHRLMMPDEPLDTAFADALVDNLLRGIRG</sequence>
<dbReference type="PROSITE" id="PS50977">
    <property type="entry name" value="HTH_TETR_2"/>
    <property type="match status" value="1"/>
</dbReference>
<protein>
    <submittedName>
        <fullName evidence="7">TetR/AcrR family transcriptional regulator C-terminal ligand-binding domain-containing protein</fullName>
    </submittedName>
</protein>
<feature type="DNA-binding region" description="H-T-H motif" evidence="4">
    <location>
        <begin position="48"/>
        <end position="67"/>
    </location>
</feature>
<dbReference type="InterPro" id="IPR050109">
    <property type="entry name" value="HTH-type_TetR-like_transc_reg"/>
</dbReference>
<accession>A0ABY9IT75</accession>
<evidence type="ECO:0000256" key="1">
    <source>
        <dbReference type="ARBA" id="ARBA00023015"/>
    </source>
</evidence>
<keyword evidence="1" id="KW-0805">Transcription regulation</keyword>
<evidence type="ECO:0000256" key="5">
    <source>
        <dbReference type="SAM" id="MobiDB-lite"/>
    </source>
</evidence>
<evidence type="ECO:0000313" key="8">
    <source>
        <dbReference type="Proteomes" id="UP001235744"/>
    </source>
</evidence>
<dbReference type="InterPro" id="IPR001647">
    <property type="entry name" value="HTH_TetR"/>
</dbReference>
<keyword evidence="2 4" id="KW-0238">DNA-binding</keyword>
<gene>
    <name evidence="7" type="ORF">P8A19_18235</name>
</gene>
<feature type="compositionally biased region" description="Basic and acidic residues" evidence="5">
    <location>
        <begin position="1"/>
        <end position="17"/>
    </location>
</feature>
<reference evidence="7 8" key="1">
    <citation type="submission" date="2023-03" db="EMBL/GenBank/DDBJ databases">
        <title>Isolation and description of six Streptomyces strains from soil environments, able to metabolize different microbial glucans.</title>
        <authorList>
            <person name="Widen T."/>
            <person name="Larsbrink J."/>
        </authorList>
    </citation>
    <scope>NUCLEOTIDE SEQUENCE [LARGE SCALE GENOMIC DNA]</scope>
    <source>
        <strain evidence="7 8">Alt2</strain>
    </source>
</reference>
<evidence type="ECO:0000313" key="7">
    <source>
        <dbReference type="EMBL" id="WLQ57268.1"/>
    </source>
</evidence>
<keyword evidence="3" id="KW-0804">Transcription</keyword>
<feature type="region of interest" description="Disordered" evidence="5">
    <location>
        <begin position="1"/>
        <end position="23"/>
    </location>
</feature>